<name>W7UWF8_RUMFL</name>
<evidence type="ECO:0000313" key="1">
    <source>
        <dbReference type="EMBL" id="EWM52677.1"/>
    </source>
</evidence>
<gene>
    <name evidence="1" type="ORF">RF007C_00830</name>
</gene>
<evidence type="ECO:0000313" key="2">
    <source>
        <dbReference type="Proteomes" id="UP000019365"/>
    </source>
</evidence>
<protein>
    <submittedName>
        <fullName evidence="1">Uncharacterized protein</fullName>
    </submittedName>
</protein>
<dbReference type="Gene3D" id="3.40.50.2300">
    <property type="match status" value="1"/>
</dbReference>
<sequence>MKAGIIDRSDNRKYWENAVGSSFDCIFTADPRRLTSCDLLLISQEYCGGSIGAVIENIRSSEKLANIPAAAVTSDSSAENQEILLSQGFDDVIGLPLCPKLILRRIRALSLIPCEEESAANIDLRALMSLQDSGSGAYCVRSVDFGNIFRFVMRILERTDKSAQMLVISLIKKGTEDAKRDKKVMDILSEAVKNCLRRGDMASTCENGTVLVLLVGADDDGGHLVASRIVNSFYSECDNELYELSYDIKEINGK</sequence>
<dbReference type="RefSeq" id="WP_037300741.1">
    <property type="nucleotide sequence ID" value="NZ_ATAX01000032.1"/>
</dbReference>
<dbReference type="EMBL" id="ATAX01000032">
    <property type="protein sequence ID" value="EWM52677.1"/>
    <property type="molecule type" value="Genomic_DNA"/>
</dbReference>
<dbReference type="OrthoDB" id="1818401at2"/>
<reference evidence="1 2" key="1">
    <citation type="journal article" date="2014" name="PLoS ONE">
        <title>Rumen cellulosomics: divergent fiber-degrading strategies revealed by comparative genome-wide analysis of six ruminococcal strains.</title>
        <authorList>
            <person name="Dassa B."/>
            <person name="Borovok I."/>
            <person name="Ruimy-Israeli V."/>
            <person name="Lamed R."/>
            <person name="Flint H.J."/>
            <person name="Duncan S.H."/>
            <person name="Henrissat B."/>
            <person name="Coutinho P."/>
            <person name="Morrison M."/>
            <person name="Mosoni P."/>
            <person name="Yeoman C.J."/>
            <person name="White B.A."/>
            <person name="Bayer E.A."/>
        </authorList>
    </citation>
    <scope>NUCLEOTIDE SEQUENCE [LARGE SCALE GENOMIC DNA]</scope>
    <source>
        <strain evidence="1 2">007c</strain>
    </source>
</reference>
<accession>W7UWF8</accession>
<keyword evidence="2" id="KW-1185">Reference proteome</keyword>
<dbReference type="Proteomes" id="UP000019365">
    <property type="component" value="Unassembled WGS sequence"/>
</dbReference>
<dbReference type="AlphaFoldDB" id="W7UWF8"/>
<dbReference type="PATRIC" id="fig|1341157.4.peg.2722"/>
<dbReference type="SUPFAM" id="SSF52172">
    <property type="entry name" value="CheY-like"/>
    <property type="match status" value="1"/>
</dbReference>
<proteinExistence type="predicted"/>
<dbReference type="InterPro" id="IPR011006">
    <property type="entry name" value="CheY-like_superfamily"/>
</dbReference>
<comment type="caution">
    <text evidence="1">The sequence shown here is derived from an EMBL/GenBank/DDBJ whole genome shotgun (WGS) entry which is preliminary data.</text>
</comment>
<organism evidence="1 2">
    <name type="scientific">Ruminococcus flavefaciens 007c</name>
    <dbReference type="NCBI Taxonomy" id="1341157"/>
    <lineage>
        <taxon>Bacteria</taxon>
        <taxon>Bacillati</taxon>
        <taxon>Bacillota</taxon>
        <taxon>Clostridia</taxon>
        <taxon>Eubacteriales</taxon>
        <taxon>Oscillospiraceae</taxon>
        <taxon>Ruminococcus</taxon>
    </lineage>
</organism>